<dbReference type="OrthoDB" id="9784988at2"/>
<dbReference type="NCBIfam" id="TIGR00079">
    <property type="entry name" value="pept_deformyl"/>
    <property type="match status" value="1"/>
</dbReference>
<reference evidence="3 4" key="1">
    <citation type="submission" date="2019-02" db="EMBL/GenBank/DDBJ databases">
        <title>Deep-cultivation of Planctomycetes and their phenomic and genomic characterization uncovers novel biology.</title>
        <authorList>
            <person name="Wiegand S."/>
            <person name="Jogler M."/>
            <person name="Boedeker C."/>
            <person name="Pinto D."/>
            <person name="Vollmers J."/>
            <person name="Rivas-Marin E."/>
            <person name="Kohn T."/>
            <person name="Peeters S.H."/>
            <person name="Heuer A."/>
            <person name="Rast P."/>
            <person name="Oberbeckmann S."/>
            <person name="Bunk B."/>
            <person name="Jeske O."/>
            <person name="Meyerdierks A."/>
            <person name="Storesund J.E."/>
            <person name="Kallscheuer N."/>
            <person name="Luecker S."/>
            <person name="Lage O.M."/>
            <person name="Pohl T."/>
            <person name="Merkel B.J."/>
            <person name="Hornburger P."/>
            <person name="Mueller R.-W."/>
            <person name="Bruemmer F."/>
            <person name="Labrenz M."/>
            <person name="Spormann A.M."/>
            <person name="Op den Camp H."/>
            <person name="Overmann J."/>
            <person name="Amann R."/>
            <person name="Jetten M.S.M."/>
            <person name="Mascher T."/>
            <person name="Medema M.H."/>
            <person name="Devos D.P."/>
            <person name="Kaster A.-K."/>
            <person name="Ovreas L."/>
            <person name="Rohde M."/>
            <person name="Galperin M.Y."/>
            <person name="Jogler C."/>
        </authorList>
    </citation>
    <scope>NUCLEOTIDE SEQUENCE [LARGE SCALE GENOMIC DNA]</scope>
    <source>
        <strain evidence="3 4">Mal48</strain>
    </source>
</reference>
<keyword evidence="2 3" id="KW-0378">Hydrolase</keyword>
<comment type="function">
    <text evidence="2">Removes the formyl group from the N-terminal Met of newly synthesized proteins. Requires at least a dipeptide for an efficient rate of reaction. N-terminal L-methionine is a prerequisite for activity but the enzyme has broad specificity at other positions.</text>
</comment>
<accession>A0A517QNG7</accession>
<dbReference type="PRINTS" id="PR01576">
    <property type="entry name" value="PDEFORMYLASE"/>
</dbReference>
<organism evidence="3 4">
    <name type="scientific">Thalassoglobus polymorphus</name>
    <dbReference type="NCBI Taxonomy" id="2527994"/>
    <lineage>
        <taxon>Bacteria</taxon>
        <taxon>Pseudomonadati</taxon>
        <taxon>Planctomycetota</taxon>
        <taxon>Planctomycetia</taxon>
        <taxon>Planctomycetales</taxon>
        <taxon>Planctomycetaceae</taxon>
        <taxon>Thalassoglobus</taxon>
    </lineage>
</organism>
<dbReference type="EC" id="3.5.1.88" evidence="2"/>
<dbReference type="Proteomes" id="UP000315724">
    <property type="component" value="Chromosome"/>
</dbReference>
<dbReference type="InterPro" id="IPR036821">
    <property type="entry name" value="Peptide_deformylase_sf"/>
</dbReference>
<keyword evidence="2" id="KW-0648">Protein biosynthesis</keyword>
<feature type="binding site" evidence="2">
    <location>
        <position position="91"/>
    </location>
    <ligand>
        <name>Fe cation</name>
        <dbReference type="ChEBI" id="CHEBI:24875"/>
    </ligand>
</feature>
<protein>
    <recommendedName>
        <fullName evidence="2">Peptide deformylase</fullName>
        <shortName evidence="2">PDF</shortName>
        <ecNumber evidence="2">3.5.1.88</ecNumber>
    </recommendedName>
    <alternativeName>
        <fullName evidence="2">Polypeptide deformylase</fullName>
    </alternativeName>
</protein>
<dbReference type="GO" id="GO:0042586">
    <property type="term" value="F:peptide deformylase activity"/>
    <property type="evidence" value="ECO:0007669"/>
    <property type="project" value="UniProtKB-UniRule"/>
</dbReference>
<dbReference type="RefSeq" id="WP_145199074.1">
    <property type="nucleotide sequence ID" value="NZ_CP036267.1"/>
</dbReference>
<dbReference type="Gene3D" id="3.90.45.10">
    <property type="entry name" value="Peptide deformylase"/>
    <property type="match status" value="1"/>
</dbReference>
<gene>
    <name evidence="2 3" type="primary">def</name>
    <name evidence="3" type="ORF">Mal48_24310</name>
</gene>
<evidence type="ECO:0000256" key="2">
    <source>
        <dbReference type="HAMAP-Rule" id="MF_00163"/>
    </source>
</evidence>
<dbReference type="GO" id="GO:0006412">
    <property type="term" value="P:translation"/>
    <property type="evidence" value="ECO:0007669"/>
    <property type="project" value="UniProtKB-UniRule"/>
</dbReference>
<dbReference type="SUPFAM" id="SSF56420">
    <property type="entry name" value="Peptide deformylase"/>
    <property type="match status" value="1"/>
</dbReference>
<dbReference type="NCBIfam" id="NF001159">
    <property type="entry name" value="PRK00150.1-3"/>
    <property type="match status" value="1"/>
</dbReference>
<dbReference type="PANTHER" id="PTHR10458">
    <property type="entry name" value="PEPTIDE DEFORMYLASE"/>
    <property type="match status" value="1"/>
</dbReference>
<evidence type="ECO:0000256" key="1">
    <source>
        <dbReference type="ARBA" id="ARBA00010759"/>
    </source>
</evidence>
<dbReference type="AlphaFoldDB" id="A0A517QNG7"/>
<evidence type="ECO:0000313" key="3">
    <source>
        <dbReference type="EMBL" id="QDT33178.1"/>
    </source>
</evidence>
<dbReference type="GO" id="GO:0046872">
    <property type="term" value="F:metal ion binding"/>
    <property type="evidence" value="ECO:0007669"/>
    <property type="project" value="UniProtKB-KW"/>
</dbReference>
<dbReference type="InterPro" id="IPR023635">
    <property type="entry name" value="Peptide_deformylase"/>
</dbReference>
<feature type="binding site" evidence="2">
    <location>
        <position position="137"/>
    </location>
    <ligand>
        <name>Fe cation</name>
        <dbReference type="ChEBI" id="CHEBI:24875"/>
    </ligand>
</feature>
<sequence length="215" mass="24205">MQIVHYPHPVLSFKSVDVQQIDGTLRKVVRRMFDLMYEANGIGLAANQVGLPFRFFLVNLAARPDSPDEELVFINPIIKKKKGSEIGEEGCLSLPGLYGDVDRAEEVTIEAFDLSGQGFAMELSELPARVVQHESDHLDGIMFTDRMLEQGQSEDVDIELLKFKMNFKNAQNENLFANDDELLKNVQNMAKSGKIPADFLEIPVHKMTPPQLNDE</sequence>
<proteinExistence type="inferred from homology"/>
<evidence type="ECO:0000313" key="4">
    <source>
        <dbReference type="Proteomes" id="UP000315724"/>
    </source>
</evidence>
<feature type="active site" evidence="2">
    <location>
        <position position="134"/>
    </location>
</feature>
<comment type="catalytic activity">
    <reaction evidence="2">
        <text>N-terminal N-formyl-L-methionyl-[peptide] + H2O = N-terminal L-methionyl-[peptide] + formate</text>
        <dbReference type="Rhea" id="RHEA:24420"/>
        <dbReference type="Rhea" id="RHEA-COMP:10639"/>
        <dbReference type="Rhea" id="RHEA-COMP:10640"/>
        <dbReference type="ChEBI" id="CHEBI:15377"/>
        <dbReference type="ChEBI" id="CHEBI:15740"/>
        <dbReference type="ChEBI" id="CHEBI:49298"/>
        <dbReference type="ChEBI" id="CHEBI:64731"/>
        <dbReference type="EC" id="3.5.1.88"/>
    </reaction>
</comment>
<dbReference type="EMBL" id="CP036267">
    <property type="protein sequence ID" value="QDT33178.1"/>
    <property type="molecule type" value="Genomic_DNA"/>
</dbReference>
<keyword evidence="4" id="KW-1185">Reference proteome</keyword>
<dbReference type="PANTHER" id="PTHR10458:SF22">
    <property type="entry name" value="PEPTIDE DEFORMYLASE"/>
    <property type="match status" value="1"/>
</dbReference>
<keyword evidence="2" id="KW-0408">Iron</keyword>
<comment type="similarity">
    <text evidence="1 2">Belongs to the polypeptide deformylase family.</text>
</comment>
<comment type="cofactor">
    <cofactor evidence="2">
        <name>Fe(2+)</name>
        <dbReference type="ChEBI" id="CHEBI:29033"/>
    </cofactor>
    <text evidence="2">Binds 1 Fe(2+) ion.</text>
</comment>
<dbReference type="CDD" id="cd00487">
    <property type="entry name" value="Pep_deformylase"/>
    <property type="match status" value="1"/>
</dbReference>
<dbReference type="HAMAP" id="MF_00163">
    <property type="entry name" value="Pep_deformylase"/>
    <property type="match status" value="1"/>
</dbReference>
<dbReference type="KEGG" id="tpol:Mal48_24310"/>
<feature type="binding site" evidence="2">
    <location>
        <position position="133"/>
    </location>
    <ligand>
        <name>Fe cation</name>
        <dbReference type="ChEBI" id="CHEBI:24875"/>
    </ligand>
</feature>
<dbReference type="Pfam" id="PF01327">
    <property type="entry name" value="Pep_deformylase"/>
    <property type="match status" value="1"/>
</dbReference>
<name>A0A517QNG7_9PLAN</name>
<keyword evidence="2" id="KW-0479">Metal-binding</keyword>